<dbReference type="GO" id="GO:0030267">
    <property type="term" value="F:glyoxylate reductase (NADPH) activity"/>
    <property type="evidence" value="ECO:0007669"/>
    <property type="project" value="TreeGrafter"/>
</dbReference>
<accession>A0A918XXT7</accession>
<dbReference type="PROSITE" id="PS00671">
    <property type="entry name" value="D_2_HYDROXYACID_DH_3"/>
    <property type="match status" value="1"/>
</dbReference>
<dbReference type="Gene3D" id="3.40.50.720">
    <property type="entry name" value="NAD(P)-binding Rossmann-like Domain"/>
    <property type="match status" value="2"/>
</dbReference>
<comment type="similarity">
    <text evidence="1 4">Belongs to the D-isomer specific 2-hydroxyacid dehydrogenase family.</text>
</comment>
<dbReference type="FunFam" id="3.40.50.720:FF:000203">
    <property type="entry name" value="D-3-phosphoglycerate dehydrogenase (SerA)"/>
    <property type="match status" value="1"/>
</dbReference>
<feature type="domain" description="D-isomer specific 2-hydroxyacid dehydrogenase catalytic" evidence="5">
    <location>
        <begin position="36"/>
        <end position="316"/>
    </location>
</feature>
<reference evidence="7" key="2">
    <citation type="submission" date="2020-09" db="EMBL/GenBank/DDBJ databases">
        <authorList>
            <person name="Sun Q."/>
            <person name="Kim S."/>
        </authorList>
    </citation>
    <scope>NUCLEOTIDE SEQUENCE</scope>
    <source>
        <strain evidence="7">KCTC 42651</strain>
    </source>
</reference>
<gene>
    <name evidence="7" type="ORF">GCM10017083_51580</name>
</gene>
<dbReference type="CDD" id="cd12175">
    <property type="entry name" value="2-Hacid_dh_11"/>
    <property type="match status" value="1"/>
</dbReference>
<evidence type="ECO:0000256" key="4">
    <source>
        <dbReference type="RuleBase" id="RU003719"/>
    </source>
</evidence>
<dbReference type="RefSeq" id="WP_189995198.1">
    <property type="nucleotide sequence ID" value="NZ_BMZS01000015.1"/>
</dbReference>
<sequence length="321" mass="34229">MTPRIVFVTTFPDAADVAQAMVPAGFELAVVPGGSAEYRAALQDAEYLVGFVDPLVEPSLFRDGPRLRLVQLLSAGYDRADLDAARAAGVPVCNNGGANAVAVSEHAVMLMLAVSRQLVRQHLSVAAGAWRGNRAPRVHELRGRTLGIVGLGTIGKKTARLAQAFGMNVIYHDVARLPEDREDQLDVRFRLLRELLREADVVSLHTPLNDGTRHMIGAAELALMKPDAILVNTARGPVVDEAALIAALSSGVIAGAGLDVFDQEPPAPDNPLFGLENVVLTAHLAGPTFESNAARVRNAFDNVQRVARGEAPLWLVPELEG</sequence>
<dbReference type="GO" id="GO:0016618">
    <property type="term" value="F:hydroxypyruvate reductase [NAD(P)H] activity"/>
    <property type="evidence" value="ECO:0007669"/>
    <property type="project" value="TreeGrafter"/>
</dbReference>
<dbReference type="PANTHER" id="PTHR10996">
    <property type="entry name" value="2-HYDROXYACID DEHYDROGENASE-RELATED"/>
    <property type="match status" value="1"/>
</dbReference>
<dbReference type="PANTHER" id="PTHR10996:SF178">
    <property type="entry name" value="2-HYDROXYACID DEHYDROGENASE YGL185C-RELATED"/>
    <property type="match status" value="1"/>
</dbReference>
<keyword evidence="3" id="KW-0520">NAD</keyword>
<evidence type="ECO:0000256" key="1">
    <source>
        <dbReference type="ARBA" id="ARBA00005854"/>
    </source>
</evidence>
<dbReference type="AlphaFoldDB" id="A0A918XXT7"/>
<keyword evidence="8" id="KW-1185">Reference proteome</keyword>
<evidence type="ECO:0000313" key="8">
    <source>
        <dbReference type="Proteomes" id="UP000630353"/>
    </source>
</evidence>
<dbReference type="Pfam" id="PF02826">
    <property type="entry name" value="2-Hacid_dh_C"/>
    <property type="match status" value="1"/>
</dbReference>
<dbReference type="Proteomes" id="UP000630353">
    <property type="component" value="Unassembled WGS sequence"/>
</dbReference>
<dbReference type="InterPro" id="IPR006140">
    <property type="entry name" value="D-isomer_DH_NAD-bd"/>
</dbReference>
<name>A0A918XXT7_9PROT</name>
<reference evidence="7" key="1">
    <citation type="journal article" date="2014" name="Int. J. Syst. Evol. Microbiol.">
        <title>Complete genome sequence of Corynebacterium casei LMG S-19264T (=DSM 44701T), isolated from a smear-ripened cheese.</title>
        <authorList>
            <consortium name="US DOE Joint Genome Institute (JGI-PGF)"/>
            <person name="Walter F."/>
            <person name="Albersmeier A."/>
            <person name="Kalinowski J."/>
            <person name="Ruckert C."/>
        </authorList>
    </citation>
    <scope>NUCLEOTIDE SEQUENCE</scope>
    <source>
        <strain evidence="7">KCTC 42651</strain>
    </source>
</reference>
<dbReference type="SUPFAM" id="SSF52283">
    <property type="entry name" value="Formate/glycerate dehydrogenase catalytic domain-like"/>
    <property type="match status" value="1"/>
</dbReference>
<comment type="caution">
    <text evidence="7">The sequence shown here is derived from an EMBL/GenBank/DDBJ whole genome shotgun (WGS) entry which is preliminary data.</text>
</comment>
<dbReference type="Pfam" id="PF00389">
    <property type="entry name" value="2-Hacid_dh"/>
    <property type="match status" value="1"/>
</dbReference>
<dbReference type="EMBL" id="BMZS01000015">
    <property type="protein sequence ID" value="GHD62630.1"/>
    <property type="molecule type" value="Genomic_DNA"/>
</dbReference>
<evidence type="ECO:0000256" key="3">
    <source>
        <dbReference type="ARBA" id="ARBA00023027"/>
    </source>
</evidence>
<feature type="domain" description="D-isomer specific 2-hydroxyacid dehydrogenase NAD-binding" evidence="6">
    <location>
        <begin position="108"/>
        <end position="285"/>
    </location>
</feature>
<dbReference type="InterPro" id="IPR006139">
    <property type="entry name" value="D-isomer_2_OHA_DH_cat_dom"/>
</dbReference>
<dbReference type="PROSITE" id="PS00670">
    <property type="entry name" value="D_2_HYDROXYACID_DH_2"/>
    <property type="match status" value="1"/>
</dbReference>
<proteinExistence type="inferred from homology"/>
<evidence type="ECO:0000259" key="5">
    <source>
        <dbReference type="Pfam" id="PF00389"/>
    </source>
</evidence>
<evidence type="ECO:0000313" key="7">
    <source>
        <dbReference type="EMBL" id="GHD62630.1"/>
    </source>
</evidence>
<dbReference type="GO" id="GO:0051287">
    <property type="term" value="F:NAD binding"/>
    <property type="evidence" value="ECO:0007669"/>
    <property type="project" value="InterPro"/>
</dbReference>
<dbReference type="GO" id="GO:0005829">
    <property type="term" value="C:cytosol"/>
    <property type="evidence" value="ECO:0007669"/>
    <property type="project" value="TreeGrafter"/>
</dbReference>
<keyword evidence="2 4" id="KW-0560">Oxidoreductase</keyword>
<dbReference type="InterPro" id="IPR050223">
    <property type="entry name" value="D-isomer_2-hydroxyacid_DH"/>
</dbReference>
<dbReference type="InterPro" id="IPR029753">
    <property type="entry name" value="D-isomer_DH_CS"/>
</dbReference>
<evidence type="ECO:0000256" key="2">
    <source>
        <dbReference type="ARBA" id="ARBA00023002"/>
    </source>
</evidence>
<protein>
    <submittedName>
        <fullName evidence="7">2-hydroxyacid dehydrogenase</fullName>
    </submittedName>
</protein>
<dbReference type="SUPFAM" id="SSF51735">
    <property type="entry name" value="NAD(P)-binding Rossmann-fold domains"/>
    <property type="match status" value="1"/>
</dbReference>
<dbReference type="InterPro" id="IPR036291">
    <property type="entry name" value="NAD(P)-bd_dom_sf"/>
</dbReference>
<evidence type="ECO:0000259" key="6">
    <source>
        <dbReference type="Pfam" id="PF02826"/>
    </source>
</evidence>
<organism evidence="7 8">
    <name type="scientific">Thalassobaculum fulvum</name>
    <dbReference type="NCBI Taxonomy" id="1633335"/>
    <lineage>
        <taxon>Bacteria</taxon>
        <taxon>Pseudomonadati</taxon>
        <taxon>Pseudomonadota</taxon>
        <taxon>Alphaproteobacteria</taxon>
        <taxon>Rhodospirillales</taxon>
        <taxon>Thalassobaculaceae</taxon>
        <taxon>Thalassobaculum</taxon>
    </lineage>
</organism>